<organism evidence="11 12">
    <name type="scientific">Parvularcula marina</name>
    <dbReference type="NCBI Taxonomy" id="2292771"/>
    <lineage>
        <taxon>Bacteria</taxon>
        <taxon>Pseudomonadati</taxon>
        <taxon>Pseudomonadota</taxon>
        <taxon>Alphaproteobacteria</taxon>
        <taxon>Parvularculales</taxon>
        <taxon>Parvularculaceae</taxon>
        <taxon>Parvularcula</taxon>
    </lineage>
</organism>
<evidence type="ECO:0000313" key="12">
    <source>
        <dbReference type="Proteomes" id="UP000264589"/>
    </source>
</evidence>
<dbReference type="GO" id="GO:0016020">
    <property type="term" value="C:membrane"/>
    <property type="evidence" value="ECO:0007669"/>
    <property type="project" value="InterPro"/>
</dbReference>
<evidence type="ECO:0000256" key="8">
    <source>
        <dbReference type="ARBA" id="ARBA00023136"/>
    </source>
</evidence>
<feature type="coiled-coil region" evidence="9">
    <location>
        <begin position="55"/>
        <end position="82"/>
    </location>
</feature>
<evidence type="ECO:0000256" key="9">
    <source>
        <dbReference type="SAM" id="Coils"/>
    </source>
</evidence>
<dbReference type="GO" id="GO:0043953">
    <property type="term" value="P:protein transport by the Tat complex"/>
    <property type="evidence" value="ECO:0007669"/>
    <property type="project" value="InterPro"/>
</dbReference>
<proteinExistence type="predicted"/>
<reference evidence="11 12" key="1">
    <citation type="submission" date="2018-08" db="EMBL/GenBank/DDBJ databases">
        <title>Parvularcula sp. SM1705, isolated from surface water of the South Sea China.</title>
        <authorList>
            <person name="Sun L."/>
        </authorList>
    </citation>
    <scope>NUCLEOTIDE SEQUENCE [LARGE SCALE GENOMIC DNA]</scope>
    <source>
        <strain evidence="11 12">SM1705</strain>
    </source>
</reference>
<dbReference type="Proteomes" id="UP000264589">
    <property type="component" value="Unassembled WGS sequence"/>
</dbReference>
<accession>A0A371RL40</accession>
<evidence type="ECO:0000256" key="4">
    <source>
        <dbReference type="ARBA" id="ARBA00022692"/>
    </source>
</evidence>
<keyword evidence="2" id="KW-0813">Transport</keyword>
<dbReference type="EMBL" id="QUQO01000001">
    <property type="protein sequence ID" value="RFB06192.1"/>
    <property type="molecule type" value="Genomic_DNA"/>
</dbReference>
<dbReference type="FunCoup" id="A0A371RL40">
    <property type="interactions" value="212"/>
</dbReference>
<evidence type="ECO:0000256" key="5">
    <source>
        <dbReference type="ARBA" id="ARBA00022927"/>
    </source>
</evidence>
<dbReference type="InParanoid" id="A0A371RL40"/>
<evidence type="ECO:0000256" key="3">
    <source>
        <dbReference type="ARBA" id="ARBA00022475"/>
    </source>
</evidence>
<keyword evidence="3" id="KW-1003">Cell membrane</keyword>
<gene>
    <name evidence="11" type="primary">tatB</name>
    <name evidence="11" type="ORF">DX908_13505</name>
</gene>
<comment type="caution">
    <text evidence="11">The sequence shown here is derived from an EMBL/GenBank/DDBJ whole genome shotgun (WGS) entry which is preliminary data.</text>
</comment>
<dbReference type="InterPro" id="IPR003369">
    <property type="entry name" value="TatA/B/E"/>
</dbReference>
<evidence type="ECO:0000313" key="11">
    <source>
        <dbReference type="EMBL" id="RFB06192.1"/>
    </source>
</evidence>
<name>A0A371RL40_9PROT</name>
<dbReference type="NCBIfam" id="TIGR01410">
    <property type="entry name" value="tatB"/>
    <property type="match status" value="1"/>
</dbReference>
<dbReference type="RefSeq" id="WP_116392825.1">
    <property type="nucleotide sequence ID" value="NZ_CAXQPM010000004.1"/>
</dbReference>
<feature type="transmembrane region" description="Helical" evidence="10">
    <location>
        <begin position="6"/>
        <end position="23"/>
    </location>
</feature>
<keyword evidence="5" id="KW-0653">Protein transport</keyword>
<evidence type="ECO:0000256" key="7">
    <source>
        <dbReference type="ARBA" id="ARBA00023010"/>
    </source>
</evidence>
<protein>
    <submittedName>
        <fullName evidence="11">Twin-arginine translocase subunit TatB</fullName>
    </submittedName>
</protein>
<keyword evidence="4 10" id="KW-0812">Transmembrane</keyword>
<keyword evidence="8 10" id="KW-0472">Membrane</keyword>
<evidence type="ECO:0000256" key="10">
    <source>
        <dbReference type="SAM" id="Phobius"/>
    </source>
</evidence>
<keyword evidence="6 10" id="KW-1133">Transmembrane helix</keyword>
<comment type="subcellular location">
    <subcellularLocation>
        <location evidence="1">Membrane</location>
        <topology evidence="1">Single-pass membrane protein</topology>
    </subcellularLocation>
</comment>
<dbReference type="OrthoDB" id="7206969at2"/>
<evidence type="ECO:0000256" key="2">
    <source>
        <dbReference type="ARBA" id="ARBA00022448"/>
    </source>
</evidence>
<evidence type="ECO:0000256" key="6">
    <source>
        <dbReference type="ARBA" id="ARBA00022989"/>
    </source>
</evidence>
<dbReference type="Pfam" id="PF02416">
    <property type="entry name" value="TatA_B_E"/>
    <property type="match status" value="1"/>
</dbReference>
<evidence type="ECO:0000256" key="1">
    <source>
        <dbReference type="ARBA" id="ARBA00004167"/>
    </source>
</evidence>
<keyword evidence="7" id="KW-0811">Translocation</keyword>
<dbReference type="AlphaFoldDB" id="A0A371RL40"/>
<keyword evidence="12" id="KW-1185">Reference proteome</keyword>
<keyword evidence="9" id="KW-0175">Coiled coil</keyword>
<dbReference type="InterPro" id="IPR018448">
    <property type="entry name" value="TatB"/>
</dbReference>
<sequence>MNLVPQVGMVELLTLAILALIIVGPKDLPRLLYGAGKIVGKLRRMADEFRAGFDQMAREVEIEEMRKEIEELKKVNVEEDVRSALGEIDENLDVKKQSSGN</sequence>
<dbReference type="Gene3D" id="1.20.5.3310">
    <property type="match status" value="1"/>
</dbReference>
<dbReference type="GO" id="GO:0008320">
    <property type="term" value="F:protein transmembrane transporter activity"/>
    <property type="evidence" value="ECO:0007669"/>
    <property type="project" value="InterPro"/>
</dbReference>